<dbReference type="AlphaFoldDB" id="M1WYH4"/>
<keyword evidence="2" id="KW-1185">Reference proteome</keyword>
<evidence type="ECO:0000313" key="1">
    <source>
        <dbReference type="EMBL" id="CCH66867.1"/>
    </source>
</evidence>
<protein>
    <submittedName>
        <fullName evidence="1">Uncharacterized protein</fullName>
    </submittedName>
</protein>
<dbReference type="Proteomes" id="UP000053051">
    <property type="component" value="Unassembled WGS sequence"/>
</dbReference>
<accession>M1WYH4</accession>
<reference evidence="1 2" key="1">
    <citation type="submission" date="2012-05" db="EMBL/GenBank/DDBJ databases">
        <authorList>
            <person name="Hilton J."/>
        </authorList>
    </citation>
    <scope>NUCLEOTIDE SEQUENCE [LARGE SCALE GENOMIC DNA]</scope>
    <source>
        <strain evidence="1 2">HH01</strain>
    </source>
</reference>
<reference evidence="2" key="2">
    <citation type="submission" date="2016-01" db="EMBL/GenBank/DDBJ databases">
        <title>Diatom-associated endosymboitic cyanobacterium lacks core nitrogen metabolism enzymes.</title>
        <authorList>
            <person name="Hilton J.A."/>
            <person name="Foster R.A."/>
            <person name="Tripp H.J."/>
            <person name="Carter B.J."/>
            <person name="Zehr J.P."/>
            <person name="Villareal T.A."/>
        </authorList>
    </citation>
    <scope>NUCLEOTIDE SEQUENCE [LARGE SCALE GENOMIC DNA]</scope>
    <source>
        <strain evidence="2">HH01</strain>
    </source>
</reference>
<dbReference type="EMBL" id="CAIY01000028">
    <property type="protein sequence ID" value="CCH66867.1"/>
    <property type="molecule type" value="Genomic_DNA"/>
</dbReference>
<proteinExistence type="predicted"/>
<gene>
    <name evidence="1" type="ORF">RINTHH_7120</name>
</gene>
<evidence type="ECO:0000313" key="2">
    <source>
        <dbReference type="Proteomes" id="UP000053051"/>
    </source>
</evidence>
<organism evidence="1 2">
    <name type="scientific">Richelia intracellularis HH01</name>
    <dbReference type="NCBI Taxonomy" id="1165094"/>
    <lineage>
        <taxon>Bacteria</taxon>
        <taxon>Bacillati</taxon>
        <taxon>Cyanobacteriota</taxon>
        <taxon>Cyanophyceae</taxon>
        <taxon>Nostocales</taxon>
        <taxon>Nostocaceae</taxon>
        <taxon>Richelia</taxon>
    </lineage>
</organism>
<name>M1WYH4_9NOST</name>
<sequence>MVLMIWSTLFLSKILIRNITYLIANIISDLSTGITPDVGFSQTCW</sequence>
<comment type="caution">
    <text evidence="1">The sequence shown here is derived from an EMBL/GenBank/DDBJ whole genome shotgun (WGS) entry which is preliminary data.</text>
</comment>